<dbReference type="EMBL" id="GBXM01108030">
    <property type="protein sequence ID" value="JAH00547.1"/>
    <property type="molecule type" value="Transcribed_RNA"/>
</dbReference>
<protein>
    <submittedName>
        <fullName evidence="1">Uncharacterized protein</fullName>
    </submittedName>
</protein>
<name>A0A0E9P8E9_ANGAN</name>
<accession>A0A0E9P8E9</accession>
<reference evidence="1" key="2">
    <citation type="journal article" date="2015" name="Fish Shellfish Immunol.">
        <title>Early steps in the European eel (Anguilla anguilla)-Vibrio vulnificus interaction in the gills: Role of the RtxA13 toxin.</title>
        <authorList>
            <person name="Callol A."/>
            <person name="Pajuelo D."/>
            <person name="Ebbesson L."/>
            <person name="Teles M."/>
            <person name="MacKenzie S."/>
            <person name="Amaro C."/>
        </authorList>
    </citation>
    <scope>NUCLEOTIDE SEQUENCE</scope>
</reference>
<proteinExistence type="predicted"/>
<organism evidence="1">
    <name type="scientific">Anguilla anguilla</name>
    <name type="common">European freshwater eel</name>
    <name type="synonym">Muraena anguilla</name>
    <dbReference type="NCBI Taxonomy" id="7936"/>
    <lineage>
        <taxon>Eukaryota</taxon>
        <taxon>Metazoa</taxon>
        <taxon>Chordata</taxon>
        <taxon>Craniata</taxon>
        <taxon>Vertebrata</taxon>
        <taxon>Euteleostomi</taxon>
        <taxon>Actinopterygii</taxon>
        <taxon>Neopterygii</taxon>
        <taxon>Teleostei</taxon>
        <taxon>Anguilliformes</taxon>
        <taxon>Anguillidae</taxon>
        <taxon>Anguilla</taxon>
    </lineage>
</organism>
<evidence type="ECO:0000313" key="1">
    <source>
        <dbReference type="EMBL" id="JAH00547.1"/>
    </source>
</evidence>
<reference evidence="1" key="1">
    <citation type="submission" date="2014-11" db="EMBL/GenBank/DDBJ databases">
        <authorList>
            <person name="Amaro Gonzalez C."/>
        </authorList>
    </citation>
    <scope>NUCLEOTIDE SEQUENCE</scope>
</reference>
<dbReference type="AlphaFoldDB" id="A0A0E9P8E9"/>
<sequence>MHSCWILFFPPQSIREVGFPFIPDYCTSVLKRLRGKMELESTFFIIYIIYKFML</sequence>